<dbReference type="Proteomes" id="UP001209701">
    <property type="component" value="Unassembled WGS sequence"/>
</dbReference>
<comment type="caution">
    <text evidence="7">The sequence shown here is derived from an EMBL/GenBank/DDBJ whole genome shotgun (WGS) entry which is preliminary data.</text>
</comment>
<dbReference type="RefSeq" id="WP_263570814.1">
    <property type="nucleotide sequence ID" value="NZ_JAJIRN010000003.1"/>
</dbReference>
<keyword evidence="5" id="KW-0804">Transcription</keyword>
<evidence type="ECO:0000256" key="4">
    <source>
        <dbReference type="ARBA" id="ARBA00023125"/>
    </source>
</evidence>
<evidence type="ECO:0000313" key="8">
    <source>
        <dbReference type="Proteomes" id="UP001209701"/>
    </source>
</evidence>
<keyword evidence="8" id="KW-1185">Reference proteome</keyword>
<dbReference type="Gene3D" id="3.90.1150.10">
    <property type="entry name" value="Aspartate Aminotransferase, domain 1"/>
    <property type="match status" value="1"/>
</dbReference>
<dbReference type="Gene3D" id="1.10.10.10">
    <property type="entry name" value="Winged helix-like DNA-binding domain superfamily/Winged helix DNA-binding domain"/>
    <property type="match status" value="1"/>
</dbReference>
<comment type="similarity">
    <text evidence="1">In the C-terminal section; belongs to the class-I pyridoxal-phosphate-dependent aminotransferase family.</text>
</comment>
<dbReference type="EMBL" id="JAJIRN010000003">
    <property type="protein sequence ID" value="MCV2368223.1"/>
    <property type="molecule type" value="Genomic_DNA"/>
</dbReference>
<keyword evidence="4" id="KW-0238">DNA-binding</keyword>
<evidence type="ECO:0000256" key="3">
    <source>
        <dbReference type="ARBA" id="ARBA00023015"/>
    </source>
</evidence>
<proteinExistence type="inferred from homology"/>
<dbReference type="InterPro" id="IPR015424">
    <property type="entry name" value="PyrdxlP-dep_Trfase"/>
</dbReference>
<dbReference type="InterPro" id="IPR036388">
    <property type="entry name" value="WH-like_DNA-bd_sf"/>
</dbReference>
<dbReference type="Pfam" id="PF00155">
    <property type="entry name" value="Aminotran_1_2"/>
    <property type="match status" value="1"/>
</dbReference>
<dbReference type="InterPro" id="IPR051446">
    <property type="entry name" value="HTH_trans_reg/aminotransferase"/>
</dbReference>
<dbReference type="Pfam" id="PF00392">
    <property type="entry name" value="GntR"/>
    <property type="match status" value="1"/>
</dbReference>
<keyword evidence="7" id="KW-0808">Transferase</keyword>
<dbReference type="InterPro" id="IPR000524">
    <property type="entry name" value="Tscrpt_reg_HTH_GntR"/>
</dbReference>
<dbReference type="InterPro" id="IPR036390">
    <property type="entry name" value="WH_DNA-bd_sf"/>
</dbReference>
<evidence type="ECO:0000313" key="7">
    <source>
        <dbReference type="EMBL" id="MCV2368223.1"/>
    </source>
</evidence>
<name>A0ABT2YDU2_9BURK</name>
<accession>A0ABT2YDU2</accession>
<dbReference type="PANTHER" id="PTHR46577:SF1">
    <property type="entry name" value="HTH-TYPE TRANSCRIPTIONAL REGULATORY PROTEIN GABR"/>
    <property type="match status" value="1"/>
</dbReference>
<keyword evidence="2" id="KW-0663">Pyridoxal phosphate</keyword>
<evidence type="ECO:0000256" key="1">
    <source>
        <dbReference type="ARBA" id="ARBA00005384"/>
    </source>
</evidence>
<evidence type="ECO:0000256" key="2">
    <source>
        <dbReference type="ARBA" id="ARBA00022898"/>
    </source>
</evidence>
<protein>
    <submittedName>
        <fullName evidence="7">PLP-dependent aminotransferase family protein</fullName>
    </submittedName>
</protein>
<feature type="domain" description="HTH gntR-type" evidence="6">
    <location>
        <begin position="22"/>
        <end position="90"/>
    </location>
</feature>
<dbReference type="CDD" id="cd07377">
    <property type="entry name" value="WHTH_GntR"/>
    <property type="match status" value="1"/>
</dbReference>
<dbReference type="InterPro" id="IPR004839">
    <property type="entry name" value="Aminotransferase_I/II_large"/>
</dbReference>
<gene>
    <name evidence="7" type="ORF">LNV07_08955</name>
</gene>
<dbReference type="CDD" id="cd00609">
    <property type="entry name" value="AAT_like"/>
    <property type="match status" value="1"/>
</dbReference>
<evidence type="ECO:0000259" key="6">
    <source>
        <dbReference type="PROSITE" id="PS50949"/>
    </source>
</evidence>
<keyword evidence="3" id="KW-0805">Transcription regulation</keyword>
<dbReference type="PROSITE" id="PS50949">
    <property type="entry name" value="HTH_GNTR"/>
    <property type="match status" value="1"/>
</dbReference>
<dbReference type="PANTHER" id="PTHR46577">
    <property type="entry name" value="HTH-TYPE TRANSCRIPTIONAL REGULATORY PROTEIN GABR"/>
    <property type="match status" value="1"/>
</dbReference>
<dbReference type="GO" id="GO:0008483">
    <property type="term" value="F:transaminase activity"/>
    <property type="evidence" value="ECO:0007669"/>
    <property type="project" value="UniProtKB-KW"/>
</dbReference>
<dbReference type="InterPro" id="IPR015422">
    <property type="entry name" value="PyrdxlP-dep_Trfase_small"/>
</dbReference>
<reference evidence="7 8" key="1">
    <citation type="submission" date="2021-11" db="EMBL/GenBank/DDBJ databases">
        <authorList>
            <person name="Liang Q."/>
            <person name="Mou H."/>
            <person name="Liu Z."/>
        </authorList>
    </citation>
    <scope>NUCLEOTIDE SEQUENCE [LARGE SCALE GENOMIC DNA]</scope>
    <source>
        <strain evidence="7 8">CHU3</strain>
    </source>
</reference>
<dbReference type="InterPro" id="IPR015421">
    <property type="entry name" value="PyrdxlP-dep_Trfase_major"/>
</dbReference>
<dbReference type="Gene3D" id="3.40.640.10">
    <property type="entry name" value="Type I PLP-dependent aspartate aminotransferase-like (Major domain)"/>
    <property type="match status" value="1"/>
</dbReference>
<keyword evidence="7" id="KW-0032">Aminotransferase</keyword>
<dbReference type="SMART" id="SM00345">
    <property type="entry name" value="HTH_GNTR"/>
    <property type="match status" value="1"/>
</dbReference>
<dbReference type="SUPFAM" id="SSF46785">
    <property type="entry name" value="Winged helix' DNA-binding domain"/>
    <property type="match status" value="1"/>
</dbReference>
<organism evidence="7 8">
    <name type="scientific">Roseateles oligotrophus</name>
    <dbReference type="NCBI Taxonomy" id="1769250"/>
    <lineage>
        <taxon>Bacteria</taxon>
        <taxon>Pseudomonadati</taxon>
        <taxon>Pseudomonadota</taxon>
        <taxon>Betaproteobacteria</taxon>
        <taxon>Burkholderiales</taxon>
        <taxon>Sphaerotilaceae</taxon>
        <taxon>Roseateles</taxon>
    </lineage>
</organism>
<evidence type="ECO:0000256" key="5">
    <source>
        <dbReference type="ARBA" id="ARBA00023163"/>
    </source>
</evidence>
<dbReference type="SUPFAM" id="SSF53383">
    <property type="entry name" value="PLP-dependent transferases"/>
    <property type="match status" value="1"/>
</dbReference>
<sequence>MNKQINLPRQLRTAMRSGFNAAPRYALLADALRGLILSGDLLPGDRLPTERSLTVDLSLSRSTIVAAYSRLAEGGWITARQGQGTSVSSGPPGHIASAKRHTRMGSPALARPRAADLLPWIDFSLATAVPDPAWLMPSDSGMRLILREGAYQPEGMLALRKRIAARYCAQGLPTTPEQLLVCTGAQQAISLLALQYLGAGDLVLLEDPNYFGAVDVFRASGARLLGVPVRPRGAHAQGFIDTLERLRPKLSYVCPGLHNPTGTTWSASACARLGRAAARSGSLLLLDDSLADLHFNSAPRPLLPAPGAAVIHIGSLSKTLWAGLRIGWLRAPTAALYEQLRRAKVCADIASSSLSGAIACDLFDRLDALIAPRRSGLQEQSQAMLQALHEHLPDWQARAPEGGLFLWVKLPAHGPRAGELVARAETLNVRLTPGSALAVDGGGDDHLRLAFTLPSTLATEGIRRLAALA</sequence>